<dbReference type="AlphaFoldDB" id="X1TQ78"/>
<evidence type="ECO:0000313" key="1">
    <source>
        <dbReference type="EMBL" id="GAI93501.1"/>
    </source>
</evidence>
<reference evidence="1" key="1">
    <citation type="journal article" date="2014" name="Front. Microbiol.">
        <title>High frequency of phylogenetically diverse reductive dehalogenase-homologous genes in deep subseafloor sedimentary metagenomes.</title>
        <authorList>
            <person name="Kawai M."/>
            <person name="Futagami T."/>
            <person name="Toyoda A."/>
            <person name="Takaki Y."/>
            <person name="Nishi S."/>
            <person name="Hori S."/>
            <person name="Arai W."/>
            <person name="Tsubouchi T."/>
            <person name="Morono Y."/>
            <person name="Uchiyama I."/>
            <person name="Ito T."/>
            <person name="Fujiyama A."/>
            <person name="Inagaki F."/>
            <person name="Takami H."/>
        </authorList>
    </citation>
    <scope>NUCLEOTIDE SEQUENCE</scope>
    <source>
        <strain evidence="1">Expedition CK06-06</strain>
    </source>
</reference>
<accession>X1TQ78</accession>
<dbReference type="EMBL" id="BARW01016647">
    <property type="protein sequence ID" value="GAI93501.1"/>
    <property type="molecule type" value="Genomic_DNA"/>
</dbReference>
<organism evidence="1">
    <name type="scientific">marine sediment metagenome</name>
    <dbReference type="NCBI Taxonomy" id="412755"/>
    <lineage>
        <taxon>unclassified sequences</taxon>
        <taxon>metagenomes</taxon>
        <taxon>ecological metagenomes</taxon>
    </lineage>
</organism>
<proteinExistence type="predicted"/>
<protein>
    <submittedName>
        <fullName evidence="1">Uncharacterized protein</fullName>
    </submittedName>
</protein>
<gene>
    <name evidence="1" type="ORF">S12H4_28937</name>
</gene>
<name>X1TQ78_9ZZZZ</name>
<sequence>MPIPAFGVRQWLQPIMRAAAKAQYPWTRLYEELKMTEAVYRKTEMGYDYRSYLDAYSRGERLKFVRRDFKPGPDLFTEARVGMRKTYKYNVESKFIDEAGGEYSTRSSFVSSDRALTRREIEDIVRERVEEIAVDYDCPVVQTTLTEAWHREGEFWD</sequence>
<comment type="caution">
    <text evidence="1">The sequence shown here is derived from an EMBL/GenBank/DDBJ whole genome shotgun (WGS) entry which is preliminary data.</text>
</comment>